<keyword evidence="4 6" id="KW-1133">Transmembrane helix</keyword>
<evidence type="ECO:0000313" key="7">
    <source>
        <dbReference type="EMBL" id="MYM36530.1"/>
    </source>
</evidence>
<keyword evidence="3 6" id="KW-0812">Transmembrane</keyword>
<proteinExistence type="predicted"/>
<name>A0ABW9VAJ6_9BURK</name>
<gene>
    <name evidence="7" type="primary">lptG</name>
    <name evidence="7" type="ORF">GTP38_19560</name>
</gene>
<feature type="transmembrane region" description="Helical" evidence="6">
    <location>
        <begin position="7"/>
        <end position="27"/>
    </location>
</feature>
<evidence type="ECO:0000256" key="6">
    <source>
        <dbReference type="SAM" id="Phobius"/>
    </source>
</evidence>
<dbReference type="NCBIfam" id="TIGR04408">
    <property type="entry name" value="LptG_lptG"/>
    <property type="match status" value="1"/>
</dbReference>
<comment type="subcellular location">
    <subcellularLocation>
        <location evidence="1">Cell membrane</location>
        <topology evidence="1">Multi-pass membrane protein</topology>
    </subcellularLocation>
</comment>
<sequence length="389" mass="43132">MKILQRYFAVSILQAVAFVLVAFLALQAFMDLTGELPKVSQSGAGVQFAFLYVLLQLPGHVYEVMPLAALIGTIYTMAQFAATSEFTIMRASSMSTGMVAGMLARIGVVLVIITFLVGELVVPRTAPLAEKFKLTSRGTTISTEFRSGLWTKDIVKSEGMTGTVIGSRFFNVKEVMPDSTLKDVKLYEFDNSFRLRSITQAKSATFQGQNKWLLRDVTENIFSNPELLKPGSQANLANNYALESSMIETRTSATKDLLSEITPRILSVSRSDPERMSAVELAVYTRHLIENKQETERFKIAFWKKLFDPLAIFVLMALALPFGYLHTRSGGVSLKIFLGIMLGVSFLLVNTLFSHLGLLSTWPAMLTAIAPSLLFMVLAIGALWWVERH</sequence>
<reference evidence="7 8" key="1">
    <citation type="submission" date="2019-12" db="EMBL/GenBank/DDBJ databases">
        <title>Novel species isolated from a subtropical stream in China.</title>
        <authorList>
            <person name="Lu H."/>
        </authorList>
    </citation>
    <scope>NUCLEOTIDE SEQUENCE [LARGE SCALE GENOMIC DNA]</scope>
    <source>
        <strain evidence="7 8">FT94W</strain>
    </source>
</reference>
<feature type="transmembrane region" description="Helical" evidence="6">
    <location>
        <begin position="332"/>
        <end position="353"/>
    </location>
</feature>
<dbReference type="PANTHER" id="PTHR33529:SF2">
    <property type="entry name" value="LIPOPOLYSACCHARIDE EXPORT SYSTEM PERMEASE PROTEIN LPTG"/>
    <property type="match status" value="1"/>
</dbReference>
<evidence type="ECO:0000256" key="4">
    <source>
        <dbReference type="ARBA" id="ARBA00022989"/>
    </source>
</evidence>
<comment type="caution">
    <text evidence="7">The sequence shown here is derived from an EMBL/GenBank/DDBJ whole genome shotgun (WGS) entry which is preliminary data.</text>
</comment>
<dbReference type="Pfam" id="PF03739">
    <property type="entry name" value="LptF_LptG"/>
    <property type="match status" value="1"/>
</dbReference>
<keyword evidence="8" id="KW-1185">Reference proteome</keyword>
<keyword evidence="5 6" id="KW-0472">Membrane</keyword>
<dbReference type="RefSeq" id="WP_160991887.1">
    <property type="nucleotide sequence ID" value="NZ_WWCO01000015.1"/>
</dbReference>
<feature type="transmembrane region" description="Helical" evidence="6">
    <location>
        <begin position="64"/>
        <end position="82"/>
    </location>
</feature>
<feature type="transmembrane region" description="Helical" evidence="6">
    <location>
        <begin position="365"/>
        <end position="386"/>
    </location>
</feature>
<keyword evidence="2" id="KW-1003">Cell membrane</keyword>
<evidence type="ECO:0000256" key="5">
    <source>
        <dbReference type="ARBA" id="ARBA00023136"/>
    </source>
</evidence>
<feature type="transmembrane region" description="Helical" evidence="6">
    <location>
        <begin position="102"/>
        <end position="122"/>
    </location>
</feature>
<dbReference type="InterPro" id="IPR005495">
    <property type="entry name" value="LptG/LptF_permease"/>
</dbReference>
<organism evidence="7 8">
    <name type="scientific">Duganella lactea</name>
    <dbReference type="NCBI Taxonomy" id="2692173"/>
    <lineage>
        <taxon>Bacteria</taxon>
        <taxon>Pseudomonadati</taxon>
        <taxon>Pseudomonadota</taxon>
        <taxon>Betaproteobacteria</taxon>
        <taxon>Burkholderiales</taxon>
        <taxon>Oxalobacteraceae</taxon>
        <taxon>Telluria group</taxon>
        <taxon>Duganella</taxon>
    </lineage>
</organism>
<evidence type="ECO:0000256" key="3">
    <source>
        <dbReference type="ARBA" id="ARBA00022692"/>
    </source>
</evidence>
<dbReference type="Proteomes" id="UP000449678">
    <property type="component" value="Unassembled WGS sequence"/>
</dbReference>
<dbReference type="InterPro" id="IPR030923">
    <property type="entry name" value="LptG"/>
</dbReference>
<dbReference type="PANTHER" id="PTHR33529">
    <property type="entry name" value="SLR0882 PROTEIN-RELATED"/>
    <property type="match status" value="1"/>
</dbReference>
<dbReference type="EMBL" id="WWCO01000015">
    <property type="protein sequence ID" value="MYM36530.1"/>
    <property type="molecule type" value="Genomic_DNA"/>
</dbReference>
<feature type="transmembrane region" description="Helical" evidence="6">
    <location>
        <begin position="306"/>
        <end position="326"/>
    </location>
</feature>
<accession>A0ABW9VAJ6</accession>
<evidence type="ECO:0000256" key="1">
    <source>
        <dbReference type="ARBA" id="ARBA00004651"/>
    </source>
</evidence>
<evidence type="ECO:0000256" key="2">
    <source>
        <dbReference type="ARBA" id="ARBA00022475"/>
    </source>
</evidence>
<protein>
    <submittedName>
        <fullName evidence="7">LPS export ABC transporter permease LptG</fullName>
    </submittedName>
</protein>
<evidence type="ECO:0000313" key="8">
    <source>
        <dbReference type="Proteomes" id="UP000449678"/>
    </source>
</evidence>